<evidence type="ECO:0000313" key="8">
    <source>
        <dbReference type="EMBL" id="UJO11770.1"/>
    </source>
</evidence>
<feature type="compositionally biased region" description="Polar residues" evidence="6">
    <location>
        <begin position="498"/>
        <end position="508"/>
    </location>
</feature>
<feature type="compositionally biased region" description="Polar residues" evidence="6">
    <location>
        <begin position="559"/>
        <end position="615"/>
    </location>
</feature>
<protein>
    <recommendedName>
        <fullName evidence="7">Shelterin complex subunit TPP1/Est3 domain-containing protein</fullName>
    </recommendedName>
</protein>
<sequence length="1119" mass="121589">MGKKSLNPWVADCVWHELAAVTTWKQETITGIKPDPESRFEDDGSNFRSRVSGQEQCLVQLIEVLAAVEPVKVILSDGVTKIKAQLAKDVVTLLETETEETFSSEVTGDVFQLTNFTIISTIFGPADDFVQLSVEGAEYEHHLRKLQGEPKPIEQDEDVRLLLEDITKLRCPPIKEEQTTVDRSDGRISTLVPSTQSQYLPSGIQSQYPASRQRAVGPSLNTEGFQVAQGLNLHRPIQAASDSLASKATSALTNTNSVLMGLLAPQKAPEAVPPPSLQPIIGQKRAREASPPESRPRQSPMRQHKSSGVVAETPAKVSDRPIEVLSDSDPEPEERTRSQQAQAIVPAASNRSPPSAQPPPQVTSVKSSGSSGQSRIPYGRRKVPANQQKLLDDKSCWIPSQPGYRFPQPNVPIELLTKWNKTATPSPRKPGATQESDARNLQSPGLPTDVPMDDDDARSSVNTSDVSNDSDDGEFSSEDWPPSSPPRRPELPPDSSWENDNVIQGTQQDDLEVAVPRALPVRKSPSRPSGPSMQPPTRHALPPRPPVSVPSRAAMNDVVSPSASLGMASQRSLPPNSSIGASTRQGASQAALPQSQIPPQQVRMSPQASQGSVHSSPYPEVRRLSDVVAQEGFSVPQQPAVRPQRPRPSNSPISTMRTERSAGSQVSLKSDIDPYTLSEPQLRRLLIAHDIPYSSSAKRFELVELLEGRDARLQQELAQTRLRLADLQDKKRRKAESSAQSRVNGGDATGNETLDMTAAQQSPPRSSFRNPTMVGRKPPAVQASPLATPLRRQGSDDAAALPRHPQGSSPTVHTTGRSVTGPVTIAQSPSPALSDQGRTALSAETSRSRGAQQASPTPRGGTRLAMPSDPTASHAASQPPHPDELHCLARRDHFGRSGRRETWIEDNFERVNYGNKTVKSIFDLYKEQHPEDPATDLDKITRAAQIVFRSSREALATARFRRVNMLAVPAPAVTNKEQALPVESTRPAQPSSSAQRQGLQSGPSNATPTQLDGTSEHPASAPRSKAKRRGKARPITEIDGAQDEAHDVLQMQDLTAADTRSRSALDDRVEETVMSSTSSDALREFCQNWLNIRPGGAFAKPHAAPRRVRRKVDVLGWDI</sequence>
<evidence type="ECO:0000256" key="1">
    <source>
        <dbReference type="ARBA" id="ARBA00004123"/>
    </source>
</evidence>
<dbReference type="Pfam" id="PF10341">
    <property type="entry name" value="TPP1"/>
    <property type="match status" value="1"/>
</dbReference>
<feature type="domain" description="Shelterin complex subunit TPP1/Est3" evidence="7">
    <location>
        <begin position="6"/>
        <end position="119"/>
    </location>
</feature>
<feature type="compositionally biased region" description="Polar residues" evidence="6">
    <location>
        <begin position="806"/>
        <end position="818"/>
    </location>
</feature>
<feature type="compositionally biased region" description="Acidic residues" evidence="6">
    <location>
        <begin position="468"/>
        <end position="477"/>
    </location>
</feature>
<feature type="compositionally biased region" description="Polar residues" evidence="6">
    <location>
        <begin position="433"/>
        <end position="445"/>
    </location>
</feature>
<dbReference type="GO" id="GO:0007004">
    <property type="term" value="P:telomere maintenance via telomerase"/>
    <property type="evidence" value="ECO:0007669"/>
    <property type="project" value="InterPro"/>
</dbReference>
<feature type="compositionally biased region" description="Polar residues" evidence="6">
    <location>
        <begin position="825"/>
        <end position="856"/>
    </location>
</feature>
<evidence type="ECO:0000313" key="9">
    <source>
        <dbReference type="Proteomes" id="UP000756132"/>
    </source>
</evidence>
<feature type="region of interest" description="Disordered" evidence="6">
    <location>
        <begin position="728"/>
        <end position="885"/>
    </location>
</feature>
<keyword evidence="5" id="KW-0539">Nucleus</keyword>
<dbReference type="OMA" id="DCVWHEL"/>
<organism evidence="8 9">
    <name type="scientific">Passalora fulva</name>
    <name type="common">Tomato leaf mold</name>
    <name type="synonym">Cladosporium fulvum</name>
    <dbReference type="NCBI Taxonomy" id="5499"/>
    <lineage>
        <taxon>Eukaryota</taxon>
        <taxon>Fungi</taxon>
        <taxon>Dikarya</taxon>
        <taxon>Ascomycota</taxon>
        <taxon>Pezizomycotina</taxon>
        <taxon>Dothideomycetes</taxon>
        <taxon>Dothideomycetidae</taxon>
        <taxon>Mycosphaerellales</taxon>
        <taxon>Mycosphaerellaceae</taxon>
        <taxon>Fulvia</taxon>
    </lineage>
</organism>
<dbReference type="GO" id="GO:0005697">
    <property type="term" value="C:telomerase holoenzyme complex"/>
    <property type="evidence" value="ECO:0007669"/>
    <property type="project" value="InterPro"/>
</dbReference>
<dbReference type="GeneID" id="71982185"/>
<dbReference type="AlphaFoldDB" id="A0A9Q8L6I6"/>
<reference evidence="8" key="2">
    <citation type="journal article" date="2022" name="Microb. Genom.">
        <title>A chromosome-scale genome assembly of the tomato pathogen Cladosporium fulvum reveals a compartmentalized genome architecture and the presence of a dispensable chromosome.</title>
        <authorList>
            <person name="Zaccaron A.Z."/>
            <person name="Chen L.H."/>
            <person name="Samaras A."/>
            <person name="Stergiopoulos I."/>
        </authorList>
    </citation>
    <scope>NUCLEOTIDE SEQUENCE</scope>
    <source>
        <strain evidence="8">Race5_Kim</strain>
    </source>
</reference>
<feature type="region of interest" description="Disordered" evidence="6">
    <location>
        <begin position="268"/>
        <end position="387"/>
    </location>
</feature>
<feature type="region of interest" description="Disordered" evidence="6">
    <location>
        <begin position="415"/>
        <end position="668"/>
    </location>
</feature>
<evidence type="ECO:0000256" key="2">
    <source>
        <dbReference type="ARBA" id="ARBA00004574"/>
    </source>
</evidence>
<comment type="subcellular location">
    <subcellularLocation>
        <location evidence="2">Chromosome</location>
        <location evidence="2">Telomere</location>
    </subcellularLocation>
    <subcellularLocation>
        <location evidence="1">Nucleus</location>
    </subcellularLocation>
</comment>
<evidence type="ECO:0000259" key="7">
    <source>
        <dbReference type="Pfam" id="PF10341"/>
    </source>
</evidence>
<keyword evidence="9" id="KW-1185">Reference proteome</keyword>
<evidence type="ECO:0000256" key="6">
    <source>
        <dbReference type="SAM" id="MobiDB-lite"/>
    </source>
</evidence>
<dbReference type="OrthoDB" id="3538943at2759"/>
<name>A0A9Q8L6I6_PASFU</name>
<dbReference type="GO" id="GO:0000781">
    <property type="term" value="C:chromosome, telomeric region"/>
    <property type="evidence" value="ECO:0007669"/>
    <property type="project" value="UniProtKB-SubCell"/>
</dbReference>
<proteinExistence type="predicted"/>
<feature type="compositionally biased region" description="Polar residues" evidence="6">
    <location>
        <begin position="986"/>
        <end position="1013"/>
    </location>
</feature>
<dbReference type="RefSeq" id="XP_047756136.1">
    <property type="nucleotide sequence ID" value="XM_047901455.1"/>
</dbReference>
<evidence type="ECO:0000256" key="4">
    <source>
        <dbReference type="ARBA" id="ARBA00022895"/>
    </source>
</evidence>
<accession>A0A9Q8L6I6</accession>
<gene>
    <name evidence="8" type="ORF">CLAFUR5_02307</name>
</gene>
<dbReference type="InterPro" id="IPR019437">
    <property type="entry name" value="TPP1/Est3"/>
</dbReference>
<evidence type="ECO:0000256" key="3">
    <source>
        <dbReference type="ARBA" id="ARBA00022454"/>
    </source>
</evidence>
<dbReference type="Proteomes" id="UP000756132">
    <property type="component" value="Chromosome 1"/>
</dbReference>
<dbReference type="GO" id="GO:0042162">
    <property type="term" value="F:telomeric DNA binding"/>
    <property type="evidence" value="ECO:0007669"/>
    <property type="project" value="InterPro"/>
</dbReference>
<feature type="region of interest" description="Disordered" evidence="6">
    <location>
        <begin position="977"/>
        <end position="1046"/>
    </location>
</feature>
<evidence type="ECO:0000256" key="5">
    <source>
        <dbReference type="ARBA" id="ARBA00023242"/>
    </source>
</evidence>
<keyword evidence="3" id="KW-0158">Chromosome</keyword>
<feature type="compositionally biased region" description="Polar residues" evidence="6">
    <location>
        <begin position="650"/>
        <end position="668"/>
    </location>
</feature>
<reference evidence="8" key="1">
    <citation type="submission" date="2021-12" db="EMBL/GenBank/DDBJ databases">
        <authorList>
            <person name="Zaccaron A."/>
            <person name="Stergiopoulos I."/>
        </authorList>
    </citation>
    <scope>NUCLEOTIDE SEQUENCE</scope>
    <source>
        <strain evidence="8">Race5_Kim</strain>
    </source>
</reference>
<feature type="compositionally biased region" description="Polar residues" evidence="6">
    <location>
        <begin position="750"/>
        <end position="770"/>
    </location>
</feature>
<feature type="compositionally biased region" description="Basic and acidic residues" evidence="6">
    <location>
        <begin position="285"/>
        <end position="296"/>
    </location>
</feature>
<dbReference type="KEGG" id="ffu:CLAFUR5_02307"/>
<dbReference type="CDD" id="cd12935">
    <property type="entry name" value="LEM_like"/>
    <property type="match status" value="1"/>
</dbReference>
<keyword evidence="4" id="KW-0779">Telomere</keyword>
<feature type="compositionally biased region" description="Low complexity" evidence="6">
    <location>
        <begin position="362"/>
        <end position="374"/>
    </location>
</feature>
<dbReference type="EMBL" id="CP090163">
    <property type="protein sequence ID" value="UJO11770.1"/>
    <property type="molecule type" value="Genomic_DNA"/>
</dbReference>